<dbReference type="Gene3D" id="2.130.10.10">
    <property type="entry name" value="YVTN repeat-like/Quinoprotein amine dehydrogenase"/>
    <property type="match status" value="2"/>
</dbReference>
<dbReference type="SMART" id="SM00320">
    <property type="entry name" value="WD40"/>
    <property type="match status" value="6"/>
</dbReference>
<evidence type="ECO:0000259" key="2">
    <source>
        <dbReference type="Pfam" id="PF12894"/>
    </source>
</evidence>
<dbReference type="Proteomes" id="UP001195483">
    <property type="component" value="Unassembled WGS sequence"/>
</dbReference>
<reference evidence="3" key="2">
    <citation type="journal article" date="2021" name="Genome Biol. Evol.">
        <title>Developing a high-quality reference genome for a parasitic bivalve with doubly uniparental inheritance (Bivalvia: Unionida).</title>
        <authorList>
            <person name="Smith C.H."/>
        </authorList>
    </citation>
    <scope>NUCLEOTIDE SEQUENCE</scope>
    <source>
        <strain evidence="3">CHS0354</strain>
        <tissue evidence="3">Mantle</tissue>
    </source>
</reference>
<dbReference type="PANTHER" id="PTHR47822:SF3">
    <property type="entry name" value="ANAPHASE-PROMOTING COMPLEX SUBUNIT 4-LIKE WD40 DOMAIN-CONTAINING PROTEIN"/>
    <property type="match status" value="1"/>
</dbReference>
<dbReference type="InterPro" id="IPR015943">
    <property type="entry name" value="WD40/YVTN_repeat-like_dom_sf"/>
</dbReference>
<dbReference type="SUPFAM" id="SSF50978">
    <property type="entry name" value="WD40 repeat-like"/>
    <property type="match status" value="1"/>
</dbReference>
<reference evidence="3" key="3">
    <citation type="submission" date="2023-05" db="EMBL/GenBank/DDBJ databases">
        <authorList>
            <person name="Smith C.H."/>
        </authorList>
    </citation>
    <scope>NUCLEOTIDE SEQUENCE</scope>
    <source>
        <strain evidence="3">CHS0354</strain>
        <tissue evidence="3">Mantle</tissue>
    </source>
</reference>
<dbReference type="Pfam" id="PF12894">
    <property type="entry name" value="ANAPC4_WD40"/>
    <property type="match status" value="1"/>
</dbReference>
<keyword evidence="4" id="KW-1185">Reference proteome</keyword>
<feature type="domain" description="Anaphase-promoting complex subunit 4-like WD40" evidence="2">
    <location>
        <begin position="39"/>
        <end position="94"/>
    </location>
</feature>
<dbReference type="AlphaFoldDB" id="A0AAE0S4R8"/>
<dbReference type="PANTHER" id="PTHR47822">
    <property type="entry name" value="CARBOHYDRATE BINDING DOMAIN CONTAINING PROTEIN"/>
    <property type="match status" value="1"/>
</dbReference>
<dbReference type="InterPro" id="IPR001680">
    <property type="entry name" value="WD40_rpt"/>
</dbReference>
<evidence type="ECO:0000256" key="1">
    <source>
        <dbReference type="PROSITE-ProRule" id="PRU00221"/>
    </source>
</evidence>
<sequence length="362" mass="40603">MARRRLESAIQAGKYIAEGKEYPDKFTSIKVEHDVKLEKELEGVFSLQYSFDAKFLAVGCGNGTIRLYETSTGKKVSDLRWSRYGGLPVMCLRFHPKKQTLLLAGTSAGYIYQCDIADFYADGGAANNEERFKELIKEERDENKNEINCLDFDYTYSSFATGGKDLNIRIYDANTFQLKHVYEGYSTKKNPTEIQTAGCAGRIFALKYHPLYDDIFITGGWDNHLKIWDARSNDGVKRTIWGPHICGDALDLRDYDILTGSWTGKDALQIWDYTEGKVKKNVNFPSESGPMLYCCQFCDNDTVIAGGSGTNSTKAINTKTNQVLGEVKFEKPVHALDSTMGGRLFTVGDGGHCLKMCRLTND</sequence>
<dbReference type="PROSITE" id="PS50082">
    <property type="entry name" value="WD_REPEATS_2"/>
    <property type="match status" value="1"/>
</dbReference>
<gene>
    <name evidence="3" type="ORF">CHS0354_001818</name>
</gene>
<keyword evidence="1" id="KW-0853">WD repeat</keyword>
<feature type="repeat" description="WD" evidence="1">
    <location>
        <begin position="196"/>
        <end position="238"/>
    </location>
</feature>
<organism evidence="3 4">
    <name type="scientific">Potamilus streckersoni</name>
    <dbReference type="NCBI Taxonomy" id="2493646"/>
    <lineage>
        <taxon>Eukaryota</taxon>
        <taxon>Metazoa</taxon>
        <taxon>Spiralia</taxon>
        <taxon>Lophotrochozoa</taxon>
        <taxon>Mollusca</taxon>
        <taxon>Bivalvia</taxon>
        <taxon>Autobranchia</taxon>
        <taxon>Heteroconchia</taxon>
        <taxon>Palaeoheterodonta</taxon>
        <taxon>Unionida</taxon>
        <taxon>Unionoidea</taxon>
        <taxon>Unionidae</taxon>
        <taxon>Ambleminae</taxon>
        <taxon>Lampsilini</taxon>
        <taxon>Potamilus</taxon>
    </lineage>
</organism>
<accession>A0AAE0S4R8</accession>
<evidence type="ECO:0000313" key="3">
    <source>
        <dbReference type="EMBL" id="KAK3585183.1"/>
    </source>
</evidence>
<evidence type="ECO:0000313" key="4">
    <source>
        <dbReference type="Proteomes" id="UP001195483"/>
    </source>
</evidence>
<dbReference type="Pfam" id="PF00400">
    <property type="entry name" value="WD40"/>
    <property type="match status" value="2"/>
</dbReference>
<comment type="caution">
    <text evidence="3">The sequence shown here is derived from an EMBL/GenBank/DDBJ whole genome shotgun (WGS) entry which is preliminary data.</text>
</comment>
<proteinExistence type="predicted"/>
<reference evidence="3" key="1">
    <citation type="journal article" date="2021" name="Genome Biol. Evol.">
        <title>A High-Quality Reference Genome for a Parasitic Bivalve with Doubly Uniparental Inheritance (Bivalvia: Unionida).</title>
        <authorList>
            <person name="Smith C.H."/>
        </authorList>
    </citation>
    <scope>NUCLEOTIDE SEQUENCE</scope>
    <source>
        <strain evidence="3">CHS0354</strain>
    </source>
</reference>
<name>A0AAE0S4R8_9BIVA</name>
<dbReference type="InterPro" id="IPR024977">
    <property type="entry name" value="Apc4-like_WD40_dom"/>
</dbReference>
<dbReference type="EMBL" id="JAEAOA010000170">
    <property type="protein sequence ID" value="KAK3585183.1"/>
    <property type="molecule type" value="Genomic_DNA"/>
</dbReference>
<protein>
    <recommendedName>
        <fullName evidence="2">Anaphase-promoting complex subunit 4-like WD40 domain-containing protein</fullName>
    </recommendedName>
</protein>
<dbReference type="InterPro" id="IPR036322">
    <property type="entry name" value="WD40_repeat_dom_sf"/>
</dbReference>